<evidence type="ECO:0000256" key="3">
    <source>
        <dbReference type="ARBA" id="ARBA00012664"/>
    </source>
</evidence>
<comment type="catalytic activity">
    <reaction evidence="6 7">
        <text>(2S)-2-hydroxy-3-oxobutyl phosphate + 5-amino-6-(D-ribitylamino)uracil = 6,7-dimethyl-8-(1-D-ribityl)lumazine + phosphate + 2 H2O + H(+)</text>
        <dbReference type="Rhea" id="RHEA:26152"/>
        <dbReference type="ChEBI" id="CHEBI:15377"/>
        <dbReference type="ChEBI" id="CHEBI:15378"/>
        <dbReference type="ChEBI" id="CHEBI:15934"/>
        <dbReference type="ChEBI" id="CHEBI:43474"/>
        <dbReference type="ChEBI" id="CHEBI:58201"/>
        <dbReference type="ChEBI" id="CHEBI:58830"/>
        <dbReference type="EC" id="2.5.1.78"/>
    </reaction>
</comment>
<evidence type="ECO:0000313" key="8">
    <source>
        <dbReference type="EMBL" id="MBC2596453.1"/>
    </source>
</evidence>
<dbReference type="EMBL" id="JACHVB010000064">
    <property type="protein sequence ID" value="MBC2596453.1"/>
    <property type="molecule type" value="Genomic_DNA"/>
</dbReference>
<evidence type="ECO:0000256" key="6">
    <source>
        <dbReference type="ARBA" id="ARBA00048785"/>
    </source>
</evidence>
<feature type="binding site" evidence="7">
    <location>
        <position position="25"/>
    </location>
    <ligand>
        <name>5-amino-6-(D-ribitylamino)uracil</name>
        <dbReference type="ChEBI" id="CHEBI:15934"/>
    </ligand>
</feature>
<proteinExistence type="inferred from homology"/>
<dbReference type="Pfam" id="PF00885">
    <property type="entry name" value="DMRL_synthase"/>
    <property type="match status" value="1"/>
</dbReference>
<evidence type="ECO:0000313" key="9">
    <source>
        <dbReference type="Proteomes" id="UP000546464"/>
    </source>
</evidence>
<evidence type="ECO:0000256" key="7">
    <source>
        <dbReference type="HAMAP-Rule" id="MF_00178"/>
    </source>
</evidence>
<feature type="binding site" evidence="7">
    <location>
        <begin position="83"/>
        <end position="85"/>
    </location>
    <ligand>
        <name>5-amino-6-(D-ribitylamino)uracil</name>
        <dbReference type="ChEBI" id="CHEBI:15934"/>
    </ligand>
</feature>
<dbReference type="InterPro" id="IPR002180">
    <property type="entry name" value="LS/RS"/>
</dbReference>
<dbReference type="EC" id="2.5.1.78" evidence="3 7"/>
<dbReference type="PANTHER" id="PTHR21058:SF0">
    <property type="entry name" value="6,7-DIMETHYL-8-RIBITYLLUMAZINE SYNTHASE"/>
    <property type="match status" value="1"/>
</dbReference>
<dbReference type="InterPro" id="IPR034964">
    <property type="entry name" value="LS"/>
</dbReference>
<keyword evidence="9" id="KW-1185">Reference proteome</keyword>
<dbReference type="InterPro" id="IPR036467">
    <property type="entry name" value="LS/RS_sf"/>
</dbReference>
<dbReference type="AlphaFoldDB" id="A0A842HIW4"/>
<feature type="binding site" evidence="7">
    <location>
        <begin position="88"/>
        <end position="89"/>
    </location>
    <ligand>
        <name>(2S)-2-hydroxy-3-oxobutyl phosphate</name>
        <dbReference type="ChEBI" id="CHEBI:58830"/>
    </ligand>
</feature>
<keyword evidence="4 7" id="KW-0686">Riboflavin biosynthesis</keyword>
<dbReference type="NCBIfam" id="TIGR00114">
    <property type="entry name" value="lumazine-synth"/>
    <property type="match status" value="1"/>
</dbReference>
<dbReference type="HAMAP" id="MF_00178">
    <property type="entry name" value="Lumazine_synth"/>
    <property type="match status" value="1"/>
</dbReference>
<dbReference type="Gene3D" id="3.40.50.960">
    <property type="entry name" value="Lumazine/riboflavin synthase"/>
    <property type="match status" value="1"/>
</dbReference>
<reference evidence="8 9" key="1">
    <citation type="submission" date="2020-07" db="EMBL/GenBank/DDBJ databases">
        <authorList>
            <person name="Feng X."/>
        </authorList>
    </citation>
    <scope>NUCLEOTIDE SEQUENCE [LARGE SCALE GENOMIC DNA]</scope>
    <source>
        <strain evidence="8 9">JCM31066</strain>
    </source>
</reference>
<feature type="binding site" evidence="7">
    <location>
        <position position="130"/>
    </location>
    <ligand>
        <name>(2S)-2-hydroxy-3-oxobutyl phosphate</name>
        <dbReference type="ChEBI" id="CHEBI:58830"/>
    </ligand>
</feature>
<name>A0A842HIW4_9BACT</name>
<dbReference type="UniPathway" id="UPA00275">
    <property type="reaction ID" value="UER00404"/>
</dbReference>
<comment type="caution">
    <text evidence="8">The sequence shown here is derived from an EMBL/GenBank/DDBJ whole genome shotgun (WGS) entry which is preliminary data.</text>
</comment>
<comment type="similarity">
    <text evidence="2 7">Belongs to the DMRL synthase family.</text>
</comment>
<evidence type="ECO:0000256" key="1">
    <source>
        <dbReference type="ARBA" id="ARBA00004917"/>
    </source>
</evidence>
<gene>
    <name evidence="7 8" type="primary">ribH</name>
    <name evidence="8" type="ORF">H5P28_19460</name>
</gene>
<comment type="function">
    <text evidence="7">Catalyzes the formation of 6,7-dimethyl-8-ribityllumazine by condensation of 5-amino-6-(D-ribitylamino)uracil with 3,4-dihydroxy-2-butanone 4-phosphate. This is the penultimate step in the biosynthesis of riboflavin.</text>
</comment>
<dbReference type="GO" id="GO:0000906">
    <property type="term" value="F:6,7-dimethyl-8-ribityllumazine synthase activity"/>
    <property type="evidence" value="ECO:0007669"/>
    <property type="project" value="UniProtKB-UniRule"/>
</dbReference>
<evidence type="ECO:0000256" key="2">
    <source>
        <dbReference type="ARBA" id="ARBA00007424"/>
    </source>
</evidence>
<organism evidence="8 9">
    <name type="scientific">Ruficoccus amylovorans</name>
    <dbReference type="NCBI Taxonomy" id="1804625"/>
    <lineage>
        <taxon>Bacteria</taxon>
        <taxon>Pseudomonadati</taxon>
        <taxon>Verrucomicrobiota</taxon>
        <taxon>Opitutia</taxon>
        <taxon>Puniceicoccales</taxon>
        <taxon>Cerasicoccaceae</taxon>
        <taxon>Ruficoccus</taxon>
    </lineage>
</organism>
<dbReference type="GO" id="GO:0005829">
    <property type="term" value="C:cytosol"/>
    <property type="evidence" value="ECO:0007669"/>
    <property type="project" value="TreeGrafter"/>
</dbReference>
<accession>A0A842HIW4</accession>
<dbReference type="PANTHER" id="PTHR21058">
    <property type="entry name" value="6,7-DIMETHYL-8-RIBITYLLUMAZINE SYNTHASE DMRL SYNTHASE LUMAZINE SYNTHASE"/>
    <property type="match status" value="1"/>
</dbReference>
<feature type="binding site" evidence="7">
    <location>
        <position position="116"/>
    </location>
    <ligand>
        <name>5-amino-6-(D-ribitylamino)uracil</name>
        <dbReference type="ChEBI" id="CHEBI:15934"/>
    </ligand>
</feature>
<feature type="active site" description="Proton donor" evidence="7">
    <location>
        <position position="91"/>
    </location>
</feature>
<evidence type="ECO:0000256" key="5">
    <source>
        <dbReference type="ARBA" id="ARBA00022679"/>
    </source>
</evidence>
<keyword evidence="5 7" id="KW-0808">Transferase</keyword>
<dbReference type="SUPFAM" id="SSF52121">
    <property type="entry name" value="Lumazine synthase"/>
    <property type="match status" value="1"/>
</dbReference>
<dbReference type="Proteomes" id="UP000546464">
    <property type="component" value="Unassembled WGS sequence"/>
</dbReference>
<evidence type="ECO:0000256" key="4">
    <source>
        <dbReference type="ARBA" id="ARBA00022619"/>
    </source>
</evidence>
<dbReference type="RefSeq" id="WP_185677357.1">
    <property type="nucleotide sequence ID" value="NZ_JACHVB010000064.1"/>
</dbReference>
<dbReference type="GO" id="GO:0009231">
    <property type="term" value="P:riboflavin biosynthetic process"/>
    <property type="evidence" value="ECO:0007669"/>
    <property type="project" value="UniProtKB-UniRule"/>
</dbReference>
<dbReference type="CDD" id="cd09209">
    <property type="entry name" value="Lumazine_synthase-I"/>
    <property type="match status" value="1"/>
</dbReference>
<sequence length="178" mass="19401">MSFHAPEPLKIDGSELYFGIVAARYNGAYVDALIERVSAVLKEAGVPRANVRLERVPGSNEIPYLATMMAATRQYDCIIALGVIIRGGTAHDEVIAHSTASILHRVAMQTECPVINGILTVNNTEQAEERVNGHADRGGEFARAALEMARHKVNYVQLLDEIDAEAAADDINDLFNKN</sequence>
<protein>
    <recommendedName>
        <fullName evidence="3 7">6,7-dimethyl-8-ribityllumazine synthase</fullName>
        <shortName evidence="7">DMRL synthase</shortName>
        <shortName evidence="7">LS</shortName>
        <shortName evidence="7">Lumazine synthase</shortName>
        <ecNumber evidence="3 7">2.5.1.78</ecNumber>
    </recommendedName>
</protein>
<feature type="binding site" evidence="7">
    <location>
        <begin position="59"/>
        <end position="61"/>
    </location>
    <ligand>
        <name>5-amino-6-(D-ribitylamino)uracil</name>
        <dbReference type="ChEBI" id="CHEBI:15934"/>
    </ligand>
</feature>
<comment type="pathway">
    <text evidence="1 7">Cofactor biosynthesis; riboflavin biosynthesis; riboflavin from 2-hydroxy-3-oxobutyl phosphate and 5-amino-6-(D-ribitylamino)uracil: step 1/2.</text>
</comment>
<dbReference type="GO" id="GO:0009349">
    <property type="term" value="C:riboflavin synthase complex"/>
    <property type="evidence" value="ECO:0007669"/>
    <property type="project" value="UniProtKB-UniRule"/>
</dbReference>